<dbReference type="EMBL" id="DS017019">
    <property type="protein sequence ID" value="KMU90174.1"/>
    <property type="molecule type" value="Genomic_DNA"/>
</dbReference>
<sequence length="105" mass="11664">MPKETSSVNDKPDTLNGKVVKVLQEISTILKEIQKIQEMNFIAVSDIKNTLNNMLQLIDSDLCAALVTYSAPSANNSLPSHTVRYSLRIKLEKGSNKSKLVKTFL</sequence>
<dbReference type="AlphaFoldDB" id="A0A0J8S1D9"/>
<evidence type="ECO:0000313" key="2">
    <source>
        <dbReference type="Proteomes" id="UP000054563"/>
    </source>
</evidence>
<accession>A0A0J8S1D9</accession>
<evidence type="ECO:0000313" key="1">
    <source>
        <dbReference type="EMBL" id="KMU90174.1"/>
    </source>
</evidence>
<dbReference type="OrthoDB" id="4210672at2759"/>
<reference evidence="2" key="1">
    <citation type="journal article" date="2010" name="Genome Res.">
        <title>Population genomic sequencing of Coccidioides fungi reveals recent hybridization and transposon control.</title>
        <authorList>
            <person name="Neafsey D.E."/>
            <person name="Barker B.M."/>
            <person name="Sharpton T.J."/>
            <person name="Stajich J.E."/>
            <person name="Park D.J."/>
            <person name="Whiston E."/>
            <person name="Hung C.-Y."/>
            <person name="McMahan C."/>
            <person name="White J."/>
            <person name="Sykes S."/>
            <person name="Heiman D."/>
            <person name="Young S."/>
            <person name="Zeng Q."/>
            <person name="Abouelleil A."/>
            <person name="Aftuck L."/>
            <person name="Bessette D."/>
            <person name="Brown A."/>
            <person name="FitzGerald M."/>
            <person name="Lui A."/>
            <person name="Macdonald J.P."/>
            <person name="Priest M."/>
            <person name="Orbach M.J."/>
            <person name="Galgiani J.N."/>
            <person name="Kirkland T.N."/>
            <person name="Cole G.T."/>
            <person name="Birren B.W."/>
            <person name="Henn M.R."/>
            <person name="Taylor J.W."/>
            <person name="Rounsley S.D."/>
        </authorList>
    </citation>
    <scope>NUCLEOTIDE SEQUENCE [LARGE SCALE GENOMIC DNA]</scope>
    <source>
        <strain evidence="2">H538.4</strain>
    </source>
</reference>
<proteinExistence type="predicted"/>
<dbReference type="Proteomes" id="UP000054563">
    <property type="component" value="Unassembled WGS sequence"/>
</dbReference>
<protein>
    <submittedName>
        <fullName evidence="1">Uncharacterized protein</fullName>
    </submittedName>
</protein>
<dbReference type="VEuPathDB" id="FungiDB:CIHG_07984"/>
<name>A0A0J8S1D9_COCIT</name>
<organism evidence="1 2">
    <name type="scientific">Coccidioides immitis H538.4</name>
    <dbReference type="NCBI Taxonomy" id="396776"/>
    <lineage>
        <taxon>Eukaryota</taxon>
        <taxon>Fungi</taxon>
        <taxon>Dikarya</taxon>
        <taxon>Ascomycota</taxon>
        <taxon>Pezizomycotina</taxon>
        <taxon>Eurotiomycetes</taxon>
        <taxon>Eurotiomycetidae</taxon>
        <taxon>Onygenales</taxon>
        <taxon>Onygenaceae</taxon>
        <taxon>Coccidioides</taxon>
    </lineage>
</organism>
<gene>
    <name evidence="1" type="ORF">CIHG_07984</name>
</gene>